<evidence type="ECO:0000313" key="2">
    <source>
        <dbReference type="Proteomes" id="UP000828390"/>
    </source>
</evidence>
<keyword evidence="2" id="KW-1185">Reference proteome</keyword>
<accession>A0A9D3Y0J4</accession>
<dbReference type="AlphaFoldDB" id="A0A9D3Y0J4"/>
<dbReference type="EMBL" id="JAIWYP010000102">
    <property type="protein sequence ID" value="KAH3689685.1"/>
    <property type="molecule type" value="Genomic_DNA"/>
</dbReference>
<organism evidence="1 2">
    <name type="scientific">Dreissena polymorpha</name>
    <name type="common">Zebra mussel</name>
    <name type="synonym">Mytilus polymorpha</name>
    <dbReference type="NCBI Taxonomy" id="45954"/>
    <lineage>
        <taxon>Eukaryota</taxon>
        <taxon>Metazoa</taxon>
        <taxon>Spiralia</taxon>
        <taxon>Lophotrochozoa</taxon>
        <taxon>Mollusca</taxon>
        <taxon>Bivalvia</taxon>
        <taxon>Autobranchia</taxon>
        <taxon>Heteroconchia</taxon>
        <taxon>Euheterodonta</taxon>
        <taxon>Imparidentia</taxon>
        <taxon>Neoheterodontei</taxon>
        <taxon>Myida</taxon>
        <taxon>Dreissenoidea</taxon>
        <taxon>Dreissenidae</taxon>
        <taxon>Dreissena</taxon>
    </lineage>
</organism>
<sequence>MGRLKSTLARMCDKHELLEKYDRDSRTIYKKELLNKYMTPVFWELSTIFHTTLS</sequence>
<protein>
    <submittedName>
        <fullName evidence="1">Uncharacterized protein</fullName>
    </submittedName>
</protein>
<comment type="caution">
    <text evidence="1">The sequence shown here is derived from an EMBL/GenBank/DDBJ whole genome shotgun (WGS) entry which is preliminary data.</text>
</comment>
<evidence type="ECO:0000313" key="1">
    <source>
        <dbReference type="EMBL" id="KAH3689685.1"/>
    </source>
</evidence>
<gene>
    <name evidence="1" type="ORF">DPMN_193510</name>
</gene>
<proteinExistence type="predicted"/>
<dbReference type="Proteomes" id="UP000828390">
    <property type="component" value="Unassembled WGS sequence"/>
</dbReference>
<reference evidence="1" key="1">
    <citation type="journal article" date="2019" name="bioRxiv">
        <title>The Genome of the Zebra Mussel, Dreissena polymorpha: A Resource for Invasive Species Research.</title>
        <authorList>
            <person name="McCartney M.A."/>
            <person name="Auch B."/>
            <person name="Kono T."/>
            <person name="Mallez S."/>
            <person name="Zhang Y."/>
            <person name="Obille A."/>
            <person name="Becker A."/>
            <person name="Abrahante J.E."/>
            <person name="Garbe J."/>
            <person name="Badalamenti J.P."/>
            <person name="Herman A."/>
            <person name="Mangelson H."/>
            <person name="Liachko I."/>
            <person name="Sullivan S."/>
            <person name="Sone E.D."/>
            <person name="Koren S."/>
            <person name="Silverstein K.A.T."/>
            <person name="Beckman K.B."/>
            <person name="Gohl D.M."/>
        </authorList>
    </citation>
    <scope>NUCLEOTIDE SEQUENCE</scope>
    <source>
        <strain evidence="1">Duluth1</strain>
        <tissue evidence="1">Whole animal</tissue>
    </source>
</reference>
<reference evidence="1" key="2">
    <citation type="submission" date="2020-11" db="EMBL/GenBank/DDBJ databases">
        <authorList>
            <person name="McCartney M.A."/>
            <person name="Auch B."/>
            <person name="Kono T."/>
            <person name="Mallez S."/>
            <person name="Becker A."/>
            <person name="Gohl D.M."/>
            <person name="Silverstein K.A.T."/>
            <person name="Koren S."/>
            <person name="Bechman K.B."/>
            <person name="Herman A."/>
            <person name="Abrahante J.E."/>
            <person name="Garbe J."/>
        </authorList>
    </citation>
    <scope>NUCLEOTIDE SEQUENCE</scope>
    <source>
        <strain evidence="1">Duluth1</strain>
        <tissue evidence="1">Whole animal</tissue>
    </source>
</reference>
<name>A0A9D3Y0J4_DREPO</name>